<comment type="caution">
    <text evidence="5">The sequence shown here is derived from an EMBL/GenBank/DDBJ whole genome shotgun (WGS) entry which is preliminary data.</text>
</comment>
<evidence type="ECO:0000256" key="2">
    <source>
        <dbReference type="ARBA" id="ARBA00034247"/>
    </source>
</evidence>
<dbReference type="SMART" id="SM00267">
    <property type="entry name" value="GGDEF"/>
    <property type="match status" value="1"/>
</dbReference>
<reference evidence="5 6" key="1">
    <citation type="submission" date="2017-09" db="EMBL/GenBank/DDBJ databases">
        <title>Genomics of the genus Arcobacter.</title>
        <authorList>
            <person name="Perez-Cataluna A."/>
            <person name="Figueras M.J."/>
            <person name="Salas-Masso N."/>
        </authorList>
    </citation>
    <scope>NUCLEOTIDE SEQUENCE [LARGE SCALE GENOMIC DNA]</scope>
    <source>
        <strain evidence="5 6">DSM 18005</strain>
    </source>
</reference>
<evidence type="ECO:0000313" key="6">
    <source>
        <dbReference type="Proteomes" id="UP000233248"/>
    </source>
</evidence>
<dbReference type="InterPro" id="IPR050469">
    <property type="entry name" value="Diguanylate_Cyclase"/>
</dbReference>
<dbReference type="Gene3D" id="3.30.70.270">
    <property type="match status" value="1"/>
</dbReference>
<dbReference type="Pfam" id="PF00990">
    <property type="entry name" value="GGDEF"/>
    <property type="match status" value="1"/>
</dbReference>
<dbReference type="AlphaFoldDB" id="A0A2N1J0U6"/>
<dbReference type="EMBL" id="NXIF01000040">
    <property type="protein sequence ID" value="PKI80179.1"/>
    <property type="molecule type" value="Genomic_DNA"/>
</dbReference>
<keyword evidence="3" id="KW-0472">Membrane</keyword>
<dbReference type="EC" id="2.7.7.65" evidence="1"/>
<proteinExistence type="predicted"/>
<name>A0A2N1J0U6_9BACT</name>
<dbReference type="SUPFAM" id="SSF55073">
    <property type="entry name" value="Nucleotide cyclase"/>
    <property type="match status" value="1"/>
</dbReference>
<feature type="domain" description="GGDEF" evidence="4">
    <location>
        <begin position="225"/>
        <end position="357"/>
    </location>
</feature>
<evidence type="ECO:0000256" key="1">
    <source>
        <dbReference type="ARBA" id="ARBA00012528"/>
    </source>
</evidence>
<dbReference type="Proteomes" id="UP000233248">
    <property type="component" value="Unassembled WGS sequence"/>
</dbReference>
<feature type="transmembrane region" description="Helical" evidence="3">
    <location>
        <begin position="133"/>
        <end position="155"/>
    </location>
</feature>
<dbReference type="InterPro" id="IPR029787">
    <property type="entry name" value="Nucleotide_cyclase"/>
</dbReference>
<dbReference type="PROSITE" id="PS50887">
    <property type="entry name" value="GGDEF"/>
    <property type="match status" value="1"/>
</dbReference>
<dbReference type="NCBIfam" id="TIGR00254">
    <property type="entry name" value="GGDEF"/>
    <property type="match status" value="1"/>
</dbReference>
<dbReference type="GO" id="GO:0052621">
    <property type="term" value="F:diguanylate cyclase activity"/>
    <property type="evidence" value="ECO:0007669"/>
    <property type="project" value="UniProtKB-EC"/>
</dbReference>
<organism evidence="5 6">
    <name type="scientific">Malaciobacter halophilus</name>
    <dbReference type="NCBI Taxonomy" id="197482"/>
    <lineage>
        <taxon>Bacteria</taxon>
        <taxon>Pseudomonadati</taxon>
        <taxon>Campylobacterota</taxon>
        <taxon>Epsilonproteobacteria</taxon>
        <taxon>Campylobacterales</taxon>
        <taxon>Arcobacteraceae</taxon>
        <taxon>Malaciobacter</taxon>
    </lineage>
</organism>
<evidence type="ECO:0000259" key="4">
    <source>
        <dbReference type="PROSITE" id="PS50887"/>
    </source>
</evidence>
<accession>A0A2N1J0U6</accession>
<comment type="catalytic activity">
    <reaction evidence="2">
        <text>2 GTP = 3',3'-c-di-GMP + 2 diphosphate</text>
        <dbReference type="Rhea" id="RHEA:24898"/>
        <dbReference type="ChEBI" id="CHEBI:33019"/>
        <dbReference type="ChEBI" id="CHEBI:37565"/>
        <dbReference type="ChEBI" id="CHEBI:58805"/>
        <dbReference type="EC" id="2.7.7.65"/>
    </reaction>
</comment>
<gene>
    <name evidence="5" type="ORF">CP960_10505</name>
</gene>
<feature type="non-terminal residue" evidence="5">
    <location>
        <position position="1"/>
    </location>
</feature>
<dbReference type="PANTHER" id="PTHR45138">
    <property type="entry name" value="REGULATORY COMPONENTS OF SENSORY TRANSDUCTION SYSTEM"/>
    <property type="match status" value="1"/>
</dbReference>
<protein>
    <recommendedName>
        <fullName evidence="1">diguanylate cyclase</fullName>
        <ecNumber evidence="1">2.7.7.65</ecNumber>
    </recommendedName>
</protein>
<dbReference type="InterPro" id="IPR043128">
    <property type="entry name" value="Rev_trsase/Diguanyl_cyclase"/>
</dbReference>
<evidence type="ECO:0000256" key="3">
    <source>
        <dbReference type="SAM" id="Phobius"/>
    </source>
</evidence>
<dbReference type="PANTHER" id="PTHR45138:SF9">
    <property type="entry name" value="DIGUANYLATE CYCLASE DGCM-RELATED"/>
    <property type="match status" value="1"/>
</dbReference>
<keyword evidence="3" id="KW-0812">Transmembrane</keyword>
<dbReference type="CDD" id="cd01949">
    <property type="entry name" value="GGDEF"/>
    <property type="match status" value="1"/>
</dbReference>
<evidence type="ECO:0000313" key="5">
    <source>
        <dbReference type="EMBL" id="PKI80179.1"/>
    </source>
</evidence>
<dbReference type="InterPro" id="IPR000160">
    <property type="entry name" value="GGDEF_dom"/>
</dbReference>
<sequence>THKIKNINVIKNEILHLHKNINSFNTIKQINTQLFFINKSKIDKNYSFYTIKQIQKEEFKNLVLNFSNIKLINEHLYEKEKLTSKSFEKIFLKSSVTTTFITTKISFYGLKNKFLFSLELQNSTLFVKEAKEIMTLFCIFLTIFLILLFYITYLYQKTVKEHNSELENRVEERTLQISSALKELEKVNLKLYDLAHTDFLTKTMNRRHFFMHAKNAFNTTNKELNTLCVIMIDIDNFKRLNDSFGHDLGDRVLISFSKCVKQCIKEDTIFGRLGGEEFAIVLEHTKLNEAIKIANRIRKNIEKIELVTKNENIHITASFGVSDIKNCSSIDEMLQKADTHLYSAKNSGKNRVRSRLNLI</sequence>
<dbReference type="FunFam" id="3.30.70.270:FF:000001">
    <property type="entry name" value="Diguanylate cyclase domain protein"/>
    <property type="match status" value="1"/>
</dbReference>
<keyword evidence="3" id="KW-1133">Transmembrane helix</keyword>
<dbReference type="RefSeq" id="WP_119184491.1">
    <property type="nucleotide sequence ID" value="NZ_NXIF01000040.1"/>
</dbReference>
<keyword evidence="6" id="KW-1185">Reference proteome</keyword>